<evidence type="ECO:0000256" key="1">
    <source>
        <dbReference type="ARBA" id="ARBA00022737"/>
    </source>
</evidence>
<reference evidence="4 5" key="1">
    <citation type="submission" date="2023-11" db="EMBL/GenBank/DDBJ databases">
        <title>Description of Streptococcus dentalis sp. nov., Streptococcus gingivalis sp. nov., Streptococcus lingualis sp. nov. isolated from human oral cavity.</title>
        <authorList>
            <person name="Choi Y.S."/>
            <person name="Goo B.J."/>
            <person name="Bae J.W."/>
        </authorList>
    </citation>
    <scope>NUCLEOTIDE SEQUENCE [LARGE SCALE GENOMIC DNA]</scope>
    <source>
        <strain evidence="4 5">S5</strain>
    </source>
</reference>
<organism evidence="4 5">
    <name type="scientific">Streptococcus lingualis</name>
    <dbReference type="NCBI Taxonomy" id="3098076"/>
    <lineage>
        <taxon>Bacteria</taxon>
        <taxon>Bacillati</taxon>
        <taxon>Bacillota</taxon>
        <taxon>Bacilli</taxon>
        <taxon>Lactobacillales</taxon>
        <taxon>Streptococcaceae</taxon>
        <taxon>Streptococcus</taxon>
    </lineage>
</organism>
<evidence type="ECO:0000313" key="5">
    <source>
        <dbReference type="Proteomes" id="UP001327056"/>
    </source>
</evidence>
<keyword evidence="5" id="KW-1185">Reference proteome</keyword>
<proteinExistence type="predicted"/>
<dbReference type="SUPFAM" id="SSF69360">
    <property type="entry name" value="Cell wall binding repeat"/>
    <property type="match status" value="2"/>
</dbReference>
<name>A0ABZ0SVR2_9STRE</name>
<protein>
    <submittedName>
        <fullName evidence="4">Cell wall-binding protein</fullName>
    </submittedName>
</protein>
<feature type="signal peptide" evidence="3">
    <location>
        <begin position="1"/>
        <end position="26"/>
    </location>
</feature>
<dbReference type="Proteomes" id="UP001327056">
    <property type="component" value="Chromosome"/>
</dbReference>
<sequence length="313" mass="36498">MKKTTKFLLGGVLGILLLIPVSQAKADWHQDNVGWWYSLNNGSYYKNTEAKINGKWYKFDDRGYMMTGWQLIWERNDSRWGIIKNWSYFDPVNGDQKIGWQNIDGKWYYLTRDGALMGKQYIDGKHYYFDPVNADMKTGWISKQENSDTNWYYYDPVSGALVKGWQNIDGKWYYFQHSALKGSQNLDGKNYYFDPVNCDMQTGWVTREKASATRKYYYDLESGEQLSGWQDIDGKRYYFGEYGASSGRIYIEGKQYYFDSDTCELKIGWLELGKYKYYADPNDGGAFASNKTLIIDGVSYTFDYGGTLINNVP</sequence>
<feature type="chain" id="PRO_5046488376" evidence="3">
    <location>
        <begin position="27"/>
        <end position="313"/>
    </location>
</feature>
<evidence type="ECO:0000256" key="2">
    <source>
        <dbReference type="PROSITE-ProRule" id="PRU00591"/>
    </source>
</evidence>
<dbReference type="RefSeq" id="WP_045759605.1">
    <property type="nucleotide sequence ID" value="NZ_CP139419.1"/>
</dbReference>
<dbReference type="Pfam" id="PF01473">
    <property type="entry name" value="Choline_bind_1"/>
    <property type="match status" value="3"/>
</dbReference>
<dbReference type="Gene3D" id="2.10.270.10">
    <property type="entry name" value="Cholin Binding"/>
    <property type="match status" value="3"/>
</dbReference>
<dbReference type="Pfam" id="PF19127">
    <property type="entry name" value="Choline_bind_3"/>
    <property type="match status" value="2"/>
</dbReference>
<feature type="repeat" description="Cell wall-binding" evidence="2">
    <location>
        <begin position="97"/>
        <end position="116"/>
    </location>
</feature>
<dbReference type="PROSITE" id="PS51170">
    <property type="entry name" value="CW"/>
    <property type="match status" value="2"/>
</dbReference>
<evidence type="ECO:0000256" key="3">
    <source>
        <dbReference type="SAM" id="SignalP"/>
    </source>
</evidence>
<accession>A0ABZ0SVR2</accession>
<dbReference type="InterPro" id="IPR018337">
    <property type="entry name" value="Cell_wall/Cho-bd_repeat"/>
</dbReference>
<dbReference type="Gene3D" id="2.10.270.20">
    <property type="match status" value="1"/>
</dbReference>
<keyword evidence="1" id="KW-0677">Repeat</keyword>
<evidence type="ECO:0000313" key="4">
    <source>
        <dbReference type="EMBL" id="WPS47760.1"/>
    </source>
</evidence>
<dbReference type="EMBL" id="CP139419">
    <property type="protein sequence ID" value="WPS47760.1"/>
    <property type="molecule type" value="Genomic_DNA"/>
</dbReference>
<gene>
    <name evidence="4" type="ORF">SM123_04550</name>
</gene>
<feature type="repeat" description="Cell wall-binding" evidence="2">
    <location>
        <begin position="162"/>
        <end position="181"/>
    </location>
</feature>
<keyword evidence="3" id="KW-0732">Signal</keyword>